<sequence>MLIETLKLLTQQGWLTSILKGSIVTILLGLLGMLIGIAIAVPLAIARWRRIPILSPGVDAFTGVIRSIPGLLVIYLLFFGSVETVDRIGAFFGFRDELRSAYSFIMGTLSIAAISAAYSIEVLRGALQAIAPGAIEAARALGFSRLTTYRRVIAPLMFRYALSGLNNVWQMTIKDTSLVSVVGLQELMRISAIAAGITHSPLLFYMIAGFVFLFITWTSQRAFAFLERSLNRGFVGGR</sequence>
<dbReference type="Gene3D" id="1.10.3720.10">
    <property type="entry name" value="MetI-like"/>
    <property type="match status" value="1"/>
</dbReference>
<dbReference type="RefSeq" id="WP_151062553.1">
    <property type="nucleotide sequence ID" value="NZ_CABVPL010000004.1"/>
</dbReference>
<dbReference type="PANTHER" id="PTHR30133:SF2">
    <property type="entry name" value="ARGININE ABC TRANSPORTER PERMEASE PROTEIN ARTQ"/>
    <property type="match status" value="1"/>
</dbReference>
<comment type="subcellular location">
    <subcellularLocation>
        <location evidence="1 5">Cell membrane</location>
        <topology evidence="1 5">Multi-pass membrane protein</topology>
    </subcellularLocation>
</comment>
<dbReference type="InterPro" id="IPR051613">
    <property type="entry name" value="ABC_transp_permease_HisMQ"/>
</dbReference>
<feature type="transmembrane region" description="Helical" evidence="5">
    <location>
        <begin position="100"/>
        <end position="120"/>
    </location>
</feature>
<dbReference type="PANTHER" id="PTHR30133">
    <property type="entry name" value="CATIONIC AMINO ACID TRANSPORTER, MEMBRANE COMPONENT"/>
    <property type="match status" value="1"/>
</dbReference>
<organism evidence="7 9">
    <name type="scientific">Burkholderia latens</name>
    <dbReference type="NCBI Taxonomy" id="488446"/>
    <lineage>
        <taxon>Bacteria</taxon>
        <taxon>Pseudomonadati</taxon>
        <taxon>Pseudomonadota</taxon>
        <taxon>Betaproteobacteria</taxon>
        <taxon>Burkholderiales</taxon>
        <taxon>Burkholderiaceae</taxon>
        <taxon>Burkholderia</taxon>
        <taxon>Burkholderia cepacia complex</taxon>
    </lineage>
</organism>
<reference evidence="8 10" key="2">
    <citation type="submission" date="2019-09" db="EMBL/GenBank/DDBJ databases">
        <authorList>
            <person name="Depoorter E."/>
        </authorList>
    </citation>
    <scope>NUCLEOTIDE SEQUENCE [LARGE SCALE GENOMIC DNA]</scope>
    <source>
        <strain evidence="8">LMG 24064</strain>
    </source>
</reference>
<evidence type="ECO:0000256" key="4">
    <source>
        <dbReference type="ARBA" id="ARBA00023136"/>
    </source>
</evidence>
<evidence type="ECO:0000313" key="9">
    <source>
        <dbReference type="Proteomes" id="UP000430232"/>
    </source>
</evidence>
<dbReference type="GO" id="GO:0055085">
    <property type="term" value="P:transmembrane transport"/>
    <property type="evidence" value="ECO:0007669"/>
    <property type="project" value="InterPro"/>
</dbReference>
<dbReference type="AlphaFoldDB" id="A0A6H9SUX2"/>
<dbReference type="Proteomes" id="UP000430232">
    <property type="component" value="Unassembled WGS sequence"/>
</dbReference>
<dbReference type="GO" id="GO:0005886">
    <property type="term" value="C:plasma membrane"/>
    <property type="evidence" value="ECO:0007669"/>
    <property type="project" value="UniProtKB-SubCell"/>
</dbReference>
<evidence type="ECO:0000256" key="1">
    <source>
        <dbReference type="ARBA" id="ARBA00004651"/>
    </source>
</evidence>
<dbReference type="EMBL" id="CABVPL010000004">
    <property type="protein sequence ID" value="VWB24151.1"/>
    <property type="molecule type" value="Genomic_DNA"/>
</dbReference>
<evidence type="ECO:0000256" key="2">
    <source>
        <dbReference type="ARBA" id="ARBA00022692"/>
    </source>
</evidence>
<feature type="transmembrane region" description="Helical" evidence="5">
    <location>
        <begin position="23"/>
        <end position="46"/>
    </location>
</feature>
<evidence type="ECO:0000313" key="7">
    <source>
        <dbReference type="EMBL" id="KAB0644521.1"/>
    </source>
</evidence>
<keyword evidence="2 5" id="KW-0812">Transmembrane</keyword>
<dbReference type="Proteomes" id="UP000494222">
    <property type="component" value="Unassembled WGS sequence"/>
</dbReference>
<dbReference type="PROSITE" id="PS50928">
    <property type="entry name" value="ABC_TM1"/>
    <property type="match status" value="1"/>
</dbReference>
<dbReference type="CDD" id="cd06261">
    <property type="entry name" value="TM_PBP2"/>
    <property type="match status" value="1"/>
</dbReference>
<name>A0A6H9SUX2_9BURK</name>
<feature type="domain" description="ABC transmembrane type-1" evidence="6">
    <location>
        <begin position="22"/>
        <end position="216"/>
    </location>
</feature>
<feature type="transmembrane region" description="Helical" evidence="5">
    <location>
        <begin position="58"/>
        <end position="80"/>
    </location>
</feature>
<keyword evidence="9" id="KW-1185">Reference proteome</keyword>
<evidence type="ECO:0000313" key="10">
    <source>
        <dbReference type="Proteomes" id="UP000494222"/>
    </source>
</evidence>
<dbReference type="InterPro" id="IPR035906">
    <property type="entry name" value="MetI-like_sf"/>
</dbReference>
<gene>
    <name evidence="8" type="ORF">BLA24064_00978</name>
    <name evidence="7" type="ORF">F7R21_01595</name>
</gene>
<keyword evidence="3 5" id="KW-1133">Transmembrane helix</keyword>
<evidence type="ECO:0000256" key="3">
    <source>
        <dbReference type="ARBA" id="ARBA00022989"/>
    </source>
</evidence>
<dbReference type="EMBL" id="VZOJ01000002">
    <property type="protein sequence ID" value="KAB0644521.1"/>
    <property type="molecule type" value="Genomic_DNA"/>
</dbReference>
<keyword evidence="4 5" id="KW-0472">Membrane</keyword>
<dbReference type="SUPFAM" id="SSF161098">
    <property type="entry name" value="MetI-like"/>
    <property type="match status" value="1"/>
</dbReference>
<dbReference type="InterPro" id="IPR000515">
    <property type="entry name" value="MetI-like"/>
</dbReference>
<dbReference type="Pfam" id="PF00528">
    <property type="entry name" value="BPD_transp_1"/>
    <property type="match status" value="1"/>
</dbReference>
<keyword evidence="5" id="KW-0813">Transport</keyword>
<evidence type="ECO:0000259" key="6">
    <source>
        <dbReference type="PROSITE" id="PS50928"/>
    </source>
</evidence>
<comment type="similarity">
    <text evidence="5">Belongs to the binding-protein-dependent transport system permease family.</text>
</comment>
<evidence type="ECO:0000256" key="5">
    <source>
        <dbReference type="RuleBase" id="RU363032"/>
    </source>
</evidence>
<feature type="transmembrane region" description="Helical" evidence="5">
    <location>
        <begin position="190"/>
        <end position="215"/>
    </location>
</feature>
<protein>
    <submittedName>
        <fullName evidence="7">ABC transporter permease subunit</fullName>
    </submittedName>
    <submittedName>
        <fullName evidence="8">Amino acid ABC transporter inner membrane subunit</fullName>
    </submittedName>
</protein>
<dbReference type="GeneID" id="99788248"/>
<reference evidence="7 9" key="1">
    <citation type="submission" date="2019-09" db="EMBL/GenBank/DDBJ databases">
        <title>Draft genome sequences of 48 bacterial type strains from the CCUG.</title>
        <authorList>
            <person name="Tunovic T."/>
            <person name="Pineiro-Iglesias B."/>
            <person name="Unosson C."/>
            <person name="Inganas E."/>
            <person name="Ohlen M."/>
            <person name="Cardew S."/>
            <person name="Jensie-Markopoulos S."/>
            <person name="Salva-Serra F."/>
            <person name="Jaen-Luchoro D."/>
            <person name="Karlsson R."/>
            <person name="Svensson-Stadler L."/>
            <person name="Chun J."/>
            <person name="Moore E."/>
        </authorList>
    </citation>
    <scope>NUCLEOTIDE SEQUENCE [LARGE SCALE GENOMIC DNA]</scope>
    <source>
        <strain evidence="7 9">CCUG 54555</strain>
    </source>
</reference>
<evidence type="ECO:0000313" key="8">
    <source>
        <dbReference type="EMBL" id="VWB24151.1"/>
    </source>
</evidence>
<accession>A0A6H9SUX2</accession>
<proteinExistence type="inferred from homology"/>
<dbReference type="OrthoDB" id="7026155at2"/>